<organism evidence="3 4">
    <name type="scientific">Mucilaginibacter oryzae</name>
    <dbReference type="NCBI Taxonomy" id="468058"/>
    <lineage>
        <taxon>Bacteria</taxon>
        <taxon>Pseudomonadati</taxon>
        <taxon>Bacteroidota</taxon>
        <taxon>Sphingobacteriia</taxon>
        <taxon>Sphingobacteriales</taxon>
        <taxon>Sphingobacteriaceae</taxon>
        <taxon>Mucilaginibacter</taxon>
    </lineage>
</organism>
<dbReference type="PROSITE" id="PS51192">
    <property type="entry name" value="HELICASE_ATP_BIND_1"/>
    <property type="match status" value="1"/>
</dbReference>
<feature type="transmembrane region" description="Helical" evidence="1">
    <location>
        <begin position="726"/>
        <end position="746"/>
    </location>
</feature>
<dbReference type="InterPro" id="IPR027417">
    <property type="entry name" value="P-loop_NTPase"/>
</dbReference>
<dbReference type="AlphaFoldDB" id="A0A316H0B5"/>
<keyword evidence="1" id="KW-1133">Transmembrane helix</keyword>
<name>A0A316H0B5_9SPHI</name>
<keyword evidence="4" id="KW-1185">Reference proteome</keyword>
<evidence type="ECO:0000259" key="2">
    <source>
        <dbReference type="PROSITE" id="PS51192"/>
    </source>
</evidence>
<dbReference type="GO" id="GO:0005524">
    <property type="term" value="F:ATP binding"/>
    <property type="evidence" value="ECO:0007669"/>
    <property type="project" value="InterPro"/>
</dbReference>
<protein>
    <submittedName>
        <fullName evidence="3">Type III restriction/modification enzyme restriction subunit</fullName>
    </submittedName>
</protein>
<evidence type="ECO:0000313" key="3">
    <source>
        <dbReference type="EMBL" id="PWK71399.1"/>
    </source>
</evidence>
<dbReference type="EMBL" id="QGHA01000013">
    <property type="protein sequence ID" value="PWK71399.1"/>
    <property type="molecule type" value="Genomic_DNA"/>
</dbReference>
<dbReference type="RefSeq" id="WP_245927989.1">
    <property type="nucleotide sequence ID" value="NZ_QGHA01000013.1"/>
</dbReference>
<dbReference type="Pfam" id="PF04851">
    <property type="entry name" value="ResIII"/>
    <property type="match status" value="1"/>
</dbReference>
<dbReference type="InterPro" id="IPR006935">
    <property type="entry name" value="Helicase/UvrB_N"/>
</dbReference>
<feature type="transmembrane region" description="Helical" evidence="1">
    <location>
        <begin position="694"/>
        <end position="714"/>
    </location>
</feature>
<comment type="caution">
    <text evidence="3">The sequence shown here is derived from an EMBL/GenBank/DDBJ whole genome shotgun (WGS) entry which is preliminary data.</text>
</comment>
<dbReference type="PANTHER" id="PTHR47396">
    <property type="entry name" value="TYPE I RESTRICTION ENZYME ECOKI R PROTEIN"/>
    <property type="match status" value="1"/>
</dbReference>
<evidence type="ECO:0000313" key="4">
    <source>
        <dbReference type="Proteomes" id="UP000245678"/>
    </source>
</evidence>
<sequence length="911" mass="103770">MHLVTGFPDNINFQYGWRKYQQRVLDRLDEHLIDGHLHVIAPPGSGKTILGLEVARRINNATLILAPSIAIRNQWVQRFCDMFLQTAQVPGWLSTDIRNPAFLTISTYQGLHAVCNNLRLAEDEDYKDEEEESDESSAVSRNQNLESIIAALRQQNVKTIVIDEAHHLKNEWCYTLMKVKETLDPVTIGLTATPPYDVSPNEWQRYIELNGPVSVEISVPELVIEGDLCPHQDYVYLSRPTQTEKENIGAFRQRMEALFAELTEDKVLITAIESHPAWVDPAQHLDWIYTNLSCYSASLIFVNGCGREVSKQHLDIIDDKDVAIPAFDYKWAAILLDFYLYKEKQYFKGFEYHKRALETKLRRGGAIENKQISFLQSKQVTGALASSISKLQSIKHIVDFEYGQLGQAMRMVVLTDYIRKEFYVNAPVNHFELNKIGVMTIFEKLRRENPSGIRIGVLTGSVVIIPRRAYPAFEAAAKRKGIEKHLCSELPFDRDYMLIEECGALKNNIVHLVTAIFQEGEIELLIGTKSLLGEGWDAPAINTLVLASFVGSFVLSNQMRGRAIRTQKGNLNKTGNIWHLACVDDTSATGGDDFDTLKRRFKSFVGVSFKQDGHIENGIGRLNIPENIRDYRQIDLQNQQMLQHAANRSALKESWDTALAKGESLIEEIKIPFGGEQEYQEVKSMYFNRTIKNIVISLLIGMTDYLVNAVSSLGRSGRLLQSREGIYSYLTAFFIIGLLIFARRAFKAFRLYVKYRDIAKDVQHVGEALLDSLIKIGTVKTVREKLAVEAMVDKFGAVYCYIDGASAFEKSTFISMLYEIVGPVDNPRYVITRKSFFMRVFKQEDFHPVPELIGRNKHTAEYFADAWKRLVGPCDLIFTRSLEGRRLLLKARIKSLAAQFEKKAQRLNKWQ</sequence>
<dbReference type="SUPFAM" id="SSF52540">
    <property type="entry name" value="P-loop containing nucleoside triphosphate hydrolases"/>
    <property type="match status" value="1"/>
</dbReference>
<dbReference type="SMART" id="SM00487">
    <property type="entry name" value="DEXDc"/>
    <property type="match status" value="1"/>
</dbReference>
<feature type="domain" description="Helicase ATP-binding" evidence="2">
    <location>
        <begin position="28"/>
        <end position="212"/>
    </location>
</feature>
<dbReference type="InterPro" id="IPR014001">
    <property type="entry name" value="Helicase_ATP-bd"/>
</dbReference>
<dbReference type="Gene3D" id="3.40.50.300">
    <property type="entry name" value="P-loop containing nucleotide triphosphate hydrolases"/>
    <property type="match status" value="2"/>
</dbReference>
<dbReference type="GO" id="GO:0003677">
    <property type="term" value="F:DNA binding"/>
    <property type="evidence" value="ECO:0007669"/>
    <property type="project" value="InterPro"/>
</dbReference>
<accession>A0A316H0B5</accession>
<proteinExistence type="predicted"/>
<keyword evidence="1" id="KW-0472">Membrane</keyword>
<dbReference type="PANTHER" id="PTHR47396:SF1">
    <property type="entry name" value="ATP-DEPENDENT HELICASE IRC3-RELATED"/>
    <property type="match status" value="1"/>
</dbReference>
<gene>
    <name evidence="3" type="ORF">LX99_04422</name>
</gene>
<evidence type="ECO:0000256" key="1">
    <source>
        <dbReference type="SAM" id="Phobius"/>
    </source>
</evidence>
<feature type="transmembrane region" description="Helical" evidence="1">
    <location>
        <begin position="536"/>
        <end position="555"/>
    </location>
</feature>
<reference evidence="3 4" key="1">
    <citation type="submission" date="2018-05" db="EMBL/GenBank/DDBJ databases">
        <title>Genomic Encyclopedia of Archaeal and Bacterial Type Strains, Phase II (KMG-II): from individual species to whole genera.</title>
        <authorList>
            <person name="Goeker M."/>
        </authorList>
    </citation>
    <scope>NUCLEOTIDE SEQUENCE [LARGE SCALE GENOMIC DNA]</scope>
    <source>
        <strain evidence="3 4">DSM 19975</strain>
    </source>
</reference>
<dbReference type="GO" id="GO:0016787">
    <property type="term" value="F:hydrolase activity"/>
    <property type="evidence" value="ECO:0007669"/>
    <property type="project" value="InterPro"/>
</dbReference>
<dbReference type="InterPro" id="IPR050742">
    <property type="entry name" value="Helicase_Restrict-Modif_Enz"/>
</dbReference>
<dbReference type="CDD" id="cd18785">
    <property type="entry name" value="SF2_C"/>
    <property type="match status" value="1"/>
</dbReference>
<keyword evidence="1" id="KW-0812">Transmembrane</keyword>
<dbReference type="Proteomes" id="UP000245678">
    <property type="component" value="Unassembled WGS sequence"/>
</dbReference>
<dbReference type="GO" id="GO:0005829">
    <property type="term" value="C:cytosol"/>
    <property type="evidence" value="ECO:0007669"/>
    <property type="project" value="TreeGrafter"/>
</dbReference>